<gene>
    <name evidence="2" type="ORF">G3I70_29300</name>
</gene>
<proteinExistence type="predicted"/>
<evidence type="ECO:0000313" key="2">
    <source>
        <dbReference type="EMBL" id="NEA26563.1"/>
    </source>
</evidence>
<comment type="caution">
    <text evidence="2">The sequence shown here is derived from an EMBL/GenBank/DDBJ whole genome shotgun (WGS) entry which is preliminary data.</text>
</comment>
<feature type="non-terminal residue" evidence="2">
    <location>
        <position position="67"/>
    </location>
</feature>
<accession>A0A6L9QPG7</accession>
<reference evidence="2 3" key="1">
    <citation type="submission" date="2020-01" db="EMBL/GenBank/DDBJ databases">
        <title>Insect and environment-associated Actinomycetes.</title>
        <authorList>
            <person name="Currrie C."/>
            <person name="Chevrette M."/>
            <person name="Carlson C."/>
            <person name="Stubbendieck R."/>
            <person name="Wendt-Pienkowski E."/>
        </authorList>
    </citation>
    <scope>NUCLEOTIDE SEQUENCE [LARGE SCALE GENOMIC DNA]</scope>
    <source>
        <strain evidence="2 3">SID10258</strain>
    </source>
</reference>
<feature type="non-terminal residue" evidence="2">
    <location>
        <position position="1"/>
    </location>
</feature>
<dbReference type="Proteomes" id="UP000475532">
    <property type="component" value="Unassembled WGS sequence"/>
</dbReference>
<sequence>AGGFAPPDSLGSPPDTSEDVPFQGAAAGMAPQEVPLQDVPPRDMPQPPPPVPLDKPAVDDDRPRPGF</sequence>
<feature type="compositionally biased region" description="Basic and acidic residues" evidence="1">
    <location>
        <begin position="56"/>
        <end position="67"/>
    </location>
</feature>
<protein>
    <submittedName>
        <fullName evidence="2">Uncharacterized protein</fullName>
    </submittedName>
</protein>
<name>A0A6L9QPG7_9ACTN</name>
<dbReference type="AlphaFoldDB" id="A0A6L9QPG7"/>
<evidence type="ECO:0000256" key="1">
    <source>
        <dbReference type="SAM" id="MobiDB-lite"/>
    </source>
</evidence>
<feature type="compositionally biased region" description="Pro residues" evidence="1">
    <location>
        <begin position="42"/>
        <end position="53"/>
    </location>
</feature>
<evidence type="ECO:0000313" key="3">
    <source>
        <dbReference type="Proteomes" id="UP000475532"/>
    </source>
</evidence>
<feature type="region of interest" description="Disordered" evidence="1">
    <location>
        <begin position="1"/>
        <end position="67"/>
    </location>
</feature>
<organism evidence="2 3">
    <name type="scientific">Actinomadura bangladeshensis</name>
    <dbReference type="NCBI Taxonomy" id="453573"/>
    <lineage>
        <taxon>Bacteria</taxon>
        <taxon>Bacillati</taxon>
        <taxon>Actinomycetota</taxon>
        <taxon>Actinomycetes</taxon>
        <taxon>Streptosporangiales</taxon>
        <taxon>Thermomonosporaceae</taxon>
        <taxon>Actinomadura</taxon>
    </lineage>
</organism>
<dbReference type="EMBL" id="JAAGLI010000801">
    <property type="protein sequence ID" value="NEA26563.1"/>
    <property type="molecule type" value="Genomic_DNA"/>
</dbReference>
<dbReference type="RefSeq" id="WP_203597074.1">
    <property type="nucleotide sequence ID" value="NZ_JAAGLI010000801.1"/>
</dbReference>